<dbReference type="Gene3D" id="3.30.70.2740">
    <property type="match status" value="1"/>
</dbReference>
<dbReference type="InterPro" id="IPR016166">
    <property type="entry name" value="FAD-bd_PCMH"/>
</dbReference>
<dbReference type="RefSeq" id="WP_184915543.1">
    <property type="nucleotide sequence ID" value="NZ_JACHJR010000001.1"/>
</dbReference>
<organism evidence="6 7">
    <name type="scientific">Kitasatospora gansuensis</name>
    <dbReference type="NCBI Taxonomy" id="258050"/>
    <lineage>
        <taxon>Bacteria</taxon>
        <taxon>Bacillati</taxon>
        <taxon>Actinomycetota</taxon>
        <taxon>Actinomycetes</taxon>
        <taxon>Kitasatosporales</taxon>
        <taxon>Streptomycetaceae</taxon>
        <taxon>Kitasatospora</taxon>
    </lineage>
</organism>
<dbReference type="PANTHER" id="PTHR42934">
    <property type="entry name" value="GLYCOLATE OXIDASE SUBUNIT GLCD"/>
    <property type="match status" value="1"/>
</dbReference>
<keyword evidence="4" id="KW-0560">Oxidoreductase</keyword>
<comment type="cofactor">
    <cofactor evidence="1">
        <name>FAD</name>
        <dbReference type="ChEBI" id="CHEBI:57692"/>
    </cofactor>
</comment>
<dbReference type="Pfam" id="PF01565">
    <property type="entry name" value="FAD_binding_4"/>
    <property type="match status" value="1"/>
</dbReference>
<dbReference type="PROSITE" id="PS51387">
    <property type="entry name" value="FAD_PCMH"/>
    <property type="match status" value="1"/>
</dbReference>
<dbReference type="InterPro" id="IPR051914">
    <property type="entry name" value="FAD-linked_OxidoTrans_Type4"/>
</dbReference>
<keyword evidence="7" id="KW-1185">Reference proteome</keyword>
<reference evidence="6 7" key="1">
    <citation type="submission" date="2020-08" db="EMBL/GenBank/DDBJ databases">
        <title>Sequencing the genomes of 1000 actinobacteria strains.</title>
        <authorList>
            <person name="Klenk H.-P."/>
        </authorList>
    </citation>
    <scope>NUCLEOTIDE SEQUENCE [LARGE SCALE GENOMIC DNA]</scope>
    <source>
        <strain evidence="6 7">DSM 44786</strain>
    </source>
</reference>
<dbReference type="FunFam" id="1.10.45.10:FF:000001">
    <property type="entry name" value="D-lactate dehydrogenase mitochondrial"/>
    <property type="match status" value="1"/>
</dbReference>
<dbReference type="InterPro" id="IPR006094">
    <property type="entry name" value="Oxid_FAD_bind_N"/>
</dbReference>
<dbReference type="AlphaFoldDB" id="A0A7W7SBL4"/>
<keyword evidence="3" id="KW-0274">FAD</keyword>
<dbReference type="InterPro" id="IPR004113">
    <property type="entry name" value="FAD-bd_oxidored_4_C"/>
</dbReference>
<dbReference type="Gene3D" id="1.10.45.10">
    <property type="entry name" value="Vanillyl-alcohol Oxidase, Chain A, domain 4"/>
    <property type="match status" value="1"/>
</dbReference>
<dbReference type="SUPFAM" id="SSF55103">
    <property type="entry name" value="FAD-linked oxidases, C-terminal domain"/>
    <property type="match status" value="1"/>
</dbReference>
<feature type="domain" description="FAD-binding PCMH-type" evidence="5">
    <location>
        <begin position="79"/>
        <end position="257"/>
    </location>
</feature>
<dbReference type="InterPro" id="IPR016164">
    <property type="entry name" value="FAD-linked_Oxase-like_C"/>
</dbReference>
<dbReference type="Proteomes" id="UP000573327">
    <property type="component" value="Unassembled WGS sequence"/>
</dbReference>
<proteinExistence type="predicted"/>
<dbReference type="EMBL" id="JACHJR010000001">
    <property type="protein sequence ID" value="MBB4947496.1"/>
    <property type="molecule type" value="Genomic_DNA"/>
</dbReference>
<evidence type="ECO:0000256" key="3">
    <source>
        <dbReference type="ARBA" id="ARBA00022827"/>
    </source>
</evidence>
<evidence type="ECO:0000256" key="2">
    <source>
        <dbReference type="ARBA" id="ARBA00022630"/>
    </source>
</evidence>
<dbReference type="GO" id="GO:0071949">
    <property type="term" value="F:FAD binding"/>
    <property type="evidence" value="ECO:0007669"/>
    <property type="project" value="InterPro"/>
</dbReference>
<accession>A0A7W7SBL4</accession>
<dbReference type="InterPro" id="IPR016171">
    <property type="entry name" value="Vanillyl_alc_oxidase_C-sub2"/>
</dbReference>
<dbReference type="SUPFAM" id="SSF56176">
    <property type="entry name" value="FAD-binding/transporter-associated domain-like"/>
    <property type="match status" value="2"/>
</dbReference>
<dbReference type="InterPro" id="IPR036318">
    <property type="entry name" value="FAD-bd_PCMH-like_sf"/>
</dbReference>
<sequence>MTLPAQRSGPDAEWGGPDQLCYGPPAADPLRPTRPTRPVTAAPAGLAEFAARATALLGAGRVLADRTSLGLHSYDASLEVRQPGLVLIPRHAADLAALVTDAARIGVPWVMRGAGTGYSGGALAEHGGAVVLTRDLNRILEIDPDRRLVRCEPGVVLGDLREALRPYGLRYLPDPSSYQVCTLGGNVAENAGGPHALGSGPTSNFVVGLDLILPDGSPATLTEADVWQGGLDLRSLLVGSEGTLGAVGAMTLRVVPEPECSQVLIARFEEQDPAAATVEVLLAGGLLPSALDMITGAYVPDRPALRDPSLLFIALEGTTAEVRHQAAVAEAAVAAAGGSSELLAVDAFMAVRARLVKEKVRRMVTTGGRPCYYLFDAVVPRSGLKKLMGALRRRADQHGFPLLNTFHAADGNVHPTPFYDPADPGYRDGLLAFLRDVLSDCAELGGSLSGEHGVGLEKREHMPLFHTERELTVMRRIKAAVDPGQVCNPGKILPEPAPEGAPHRIGRRHPDPQGGAALRVRVADGAIDVRDRRVTFGEIDRALAGSGLELPYEPLGAGPDTSVLDALDRGGPALREPLTVRARDLILATELRSAQGRPLATGGSCTKDVSGYELRKLAFGGRGRIGQLVAASLRLLPRASDRRSLTVPCDGPAEAGRLCRALHEARLPFVSLGVLTDAQGDVSVTGLLETRGGSLDEPADRMRTAFGLPLTESRSAARWEAAPVRAFAGYAELSHLPGQPWHLVAELERLRQTGSPGFAAVGTPALWFPRDPAEPTEPPVPTLLARVAEAFGDSAWT</sequence>
<evidence type="ECO:0000256" key="1">
    <source>
        <dbReference type="ARBA" id="ARBA00001974"/>
    </source>
</evidence>
<protein>
    <submittedName>
        <fullName evidence="6">FAD/FMN-containing dehydrogenase</fullName>
    </submittedName>
</protein>
<evidence type="ECO:0000259" key="5">
    <source>
        <dbReference type="PROSITE" id="PS51387"/>
    </source>
</evidence>
<evidence type="ECO:0000313" key="7">
    <source>
        <dbReference type="Proteomes" id="UP000573327"/>
    </source>
</evidence>
<dbReference type="GO" id="GO:0016491">
    <property type="term" value="F:oxidoreductase activity"/>
    <property type="evidence" value="ECO:0007669"/>
    <property type="project" value="UniProtKB-KW"/>
</dbReference>
<name>A0A7W7SBL4_9ACTN</name>
<evidence type="ECO:0000313" key="6">
    <source>
        <dbReference type="EMBL" id="MBB4947496.1"/>
    </source>
</evidence>
<dbReference type="PANTHER" id="PTHR42934:SF1">
    <property type="entry name" value="GLYCOLATE OXIDASE SUBUNIT GLCD"/>
    <property type="match status" value="1"/>
</dbReference>
<dbReference type="InterPro" id="IPR016169">
    <property type="entry name" value="FAD-bd_PCMH_sub2"/>
</dbReference>
<dbReference type="Gene3D" id="3.30.465.10">
    <property type="match status" value="2"/>
</dbReference>
<keyword evidence="2" id="KW-0285">Flavoprotein</keyword>
<dbReference type="Pfam" id="PF02913">
    <property type="entry name" value="FAD-oxidase_C"/>
    <property type="match status" value="1"/>
</dbReference>
<evidence type="ECO:0000256" key="4">
    <source>
        <dbReference type="ARBA" id="ARBA00023002"/>
    </source>
</evidence>
<gene>
    <name evidence="6" type="ORF">F4556_003031</name>
</gene>
<comment type="caution">
    <text evidence="6">The sequence shown here is derived from an EMBL/GenBank/DDBJ whole genome shotgun (WGS) entry which is preliminary data.</text>
</comment>